<dbReference type="Pfam" id="PF00550">
    <property type="entry name" value="PP-binding"/>
    <property type="match status" value="1"/>
</dbReference>
<dbReference type="InterPro" id="IPR003230">
    <property type="entry name" value="DltC"/>
</dbReference>
<evidence type="ECO:0000256" key="3">
    <source>
        <dbReference type="ARBA" id="ARBA00022553"/>
    </source>
</evidence>
<dbReference type="SUPFAM" id="SSF47336">
    <property type="entry name" value="ACP-like"/>
    <property type="match status" value="1"/>
</dbReference>
<sequence>MTCNAPEHVEEQLLDLLEQICESDAVRFRRDEDLFALGLLDSMAAVELLVSIEDDFGVSIAPTEVAREEMNTVNLIIEQVVKRL</sequence>
<dbReference type="InterPro" id="IPR036736">
    <property type="entry name" value="ACP-like_sf"/>
</dbReference>
<dbReference type="GO" id="GO:0070395">
    <property type="term" value="P:lipoteichoic acid biosynthetic process"/>
    <property type="evidence" value="ECO:0007669"/>
    <property type="project" value="UniProtKB-UniRule"/>
</dbReference>
<feature type="modified residue" description="O-(pantetheine 4'-phosphoryl)serine" evidence="5">
    <location>
        <position position="42"/>
    </location>
</feature>
<dbReference type="UniPathway" id="UPA00556"/>
<name>A0A6M8IX78_9ACTN</name>
<accession>A0A6M8IX78</accession>
<evidence type="ECO:0000313" key="7">
    <source>
        <dbReference type="Proteomes" id="UP000503297"/>
    </source>
</evidence>
<dbReference type="HAMAP" id="MF_00565">
    <property type="entry name" value="DltC"/>
    <property type="match status" value="1"/>
</dbReference>
<comment type="PTM">
    <text evidence="5">4'-phosphopantetheine is transferred from CoA to a specific serine of apo-DCP.</text>
</comment>
<dbReference type="GO" id="GO:0036370">
    <property type="term" value="F:D-alanyl carrier activity"/>
    <property type="evidence" value="ECO:0007669"/>
    <property type="project" value="UniProtKB-UniRule"/>
</dbReference>
<evidence type="ECO:0000256" key="1">
    <source>
        <dbReference type="ARBA" id="ARBA00022450"/>
    </source>
</evidence>
<dbReference type="GO" id="GO:0071555">
    <property type="term" value="P:cell wall organization"/>
    <property type="evidence" value="ECO:0007669"/>
    <property type="project" value="UniProtKB-KW"/>
</dbReference>
<dbReference type="AlphaFoldDB" id="A0A6M8IX78"/>
<evidence type="ECO:0000313" key="6">
    <source>
        <dbReference type="EMBL" id="QKF07375.1"/>
    </source>
</evidence>
<comment type="similarity">
    <text evidence="5">Belongs to the DltC family.</text>
</comment>
<dbReference type="KEGG" id="bwa:HLV38_04010"/>
<proteinExistence type="inferred from homology"/>
<dbReference type="Proteomes" id="UP000503297">
    <property type="component" value="Chromosome"/>
</dbReference>
<keyword evidence="6" id="KW-0436">Ligase</keyword>
<gene>
    <name evidence="5 6" type="primary">dltC</name>
    <name evidence="6" type="ORF">HLV38_04010</name>
</gene>
<comment type="pathway">
    <text evidence="5">Cell wall biogenesis; lipoteichoic acid biosynthesis.</text>
</comment>
<protein>
    <recommendedName>
        <fullName evidence="5">D-alanyl carrier protein</fullName>
        <shortName evidence="5">DCP</shortName>
    </recommendedName>
    <alternativeName>
        <fullName evidence="5">D-alanine--poly(phosphoribitol) ligase subunit 2</fullName>
    </alternativeName>
</protein>
<comment type="function">
    <text evidence="5">Carrier protein involved in the D-alanylation of lipoteichoic acid (LTA). The loading of thioester-linked D-alanine onto DltC is catalyzed by D-alanine--D-alanyl carrier protein ligase DltA. The DltC-carried D-alanyl group is further transferred to cell membrane phosphatidylglycerol (PG) by forming an ester bond, probably catalyzed by DltD. D-alanylation of LTA plays an important role in modulating the properties of the cell wall in Gram-positive bacteria, influencing the net charge of the cell wall.</text>
</comment>
<evidence type="ECO:0000256" key="4">
    <source>
        <dbReference type="ARBA" id="ARBA00023316"/>
    </source>
</evidence>
<dbReference type="RefSeq" id="WP_172163707.1">
    <property type="nucleotide sequence ID" value="NZ_CP053716.1"/>
</dbReference>
<organism evidence="6 7">
    <name type="scientific">Berryella wangjianweii</name>
    <dbReference type="NCBI Taxonomy" id="2734634"/>
    <lineage>
        <taxon>Bacteria</taxon>
        <taxon>Bacillati</taxon>
        <taxon>Actinomycetota</taxon>
        <taxon>Coriobacteriia</taxon>
        <taxon>Eggerthellales</taxon>
        <taxon>Eggerthellaceae</taxon>
        <taxon>Berryella</taxon>
    </lineage>
</organism>
<keyword evidence="2 5" id="KW-0963">Cytoplasm</keyword>
<comment type="subcellular location">
    <subcellularLocation>
        <location evidence="5">Cytoplasm</location>
    </subcellularLocation>
</comment>
<dbReference type="EMBL" id="CP053716">
    <property type="protein sequence ID" value="QKF07375.1"/>
    <property type="molecule type" value="Genomic_DNA"/>
</dbReference>
<evidence type="ECO:0000256" key="5">
    <source>
        <dbReference type="HAMAP-Rule" id="MF_00565"/>
    </source>
</evidence>
<dbReference type="PROSITE" id="PS50075">
    <property type="entry name" value="CARRIER"/>
    <property type="match status" value="1"/>
</dbReference>
<reference evidence="7" key="1">
    <citation type="submission" date="2020-05" db="EMBL/GenBank/DDBJ databases">
        <title>Novel species in genus Nocardioides.</title>
        <authorList>
            <person name="Zhang G."/>
        </authorList>
    </citation>
    <scope>NUCLEOTIDE SEQUENCE [LARGE SCALE GENOMIC DNA]</scope>
    <source>
        <strain evidence="7">zg-1050</strain>
    </source>
</reference>
<keyword evidence="4 5" id="KW-0961">Cell wall biogenesis/degradation</keyword>
<keyword evidence="1 5" id="KW-0596">Phosphopantetheine</keyword>
<evidence type="ECO:0000256" key="2">
    <source>
        <dbReference type="ARBA" id="ARBA00022490"/>
    </source>
</evidence>
<keyword evidence="3 5" id="KW-0597">Phosphoprotein</keyword>
<keyword evidence="7" id="KW-1185">Reference proteome</keyword>
<dbReference type="InterPro" id="IPR009081">
    <property type="entry name" value="PP-bd_ACP"/>
</dbReference>
<dbReference type="NCBIfam" id="NF003464">
    <property type="entry name" value="PRK05087.1"/>
    <property type="match status" value="1"/>
</dbReference>
<dbReference type="NCBIfam" id="TIGR01688">
    <property type="entry name" value="dltC"/>
    <property type="match status" value="1"/>
</dbReference>
<dbReference type="Gene3D" id="1.10.1200.10">
    <property type="entry name" value="ACP-like"/>
    <property type="match status" value="1"/>
</dbReference>
<dbReference type="GO" id="GO:0016874">
    <property type="term" value="F:ligase activity"/>
    <property type="evidence" value="ECO:0007669"/>
    <property type="project" value="UniProtKB-KW"/>
</dbReference>
<dbReference type="GO" id="GO:0005737">
    <property type="term" value="C:cytoplasm"/>
    <property type="evidence" value="ECO:0007669"/>
    <property type="project" value="UniProtKB-SubCell"/>
</dbReference>